<dbReference type="PANTHER" id="PTHR46623">
    <property type="entry name" value="CARBOXYMETHYLENEBUTENOLIDASE-RELATED"/>
    <property type="match status" value="1"/>
</dbReference>
<evidence type="ECO:0000259" key="1">
    <source>
        <dbReference type="Pfam" id="PF01738"/>
    </source>
</evidence>
<dbReference type="InterPro" id="IPR002925">
    <property type="entry name" value="Dienelactn_hydro"/>
</dbReference>
<dbReference type="EMBL" id="JAILXK010000002">
    <property type="protein sequence ID" value="MBY4637750.1"/>
    <property type="molecule type" value="Genomic_DNA"/>
</dbReference>
<dbReference type="InterPro" id="IPR051049">
    <property type="entry name" value="Dienelactone_hydrolase-like"/>
</dbReference>
<keyword evidence="2" id="KW-0378">Hydrolase</keyword>
<dbReference type="SUPFAM" id="SSF53474">
    <property type="entry name" value="alpha/beta-Hydrolases"/>
    <property type="match status" value="1"/>
</dbReference>
<dbReference type="InterPro" id="IPR029058">
    <property type="entry name" value="AB_hydrolase_fold"/>
</dbReference>
<evidence type="ECO:0000313" key="3">
    <source>
        <dbReference type="Proteomes" id="UP001166571"/>
    </source>
</evidence>
<name>A0ABS7MFE1_9SPHN</name>
<protein>
    <submittedName>
        <fullName evidence="2">Dienelactone hydrolase family protein</fullName>
    </submittedName>
</protein>
<dbReference type="Gene3D" id="3.40.50.1820">
    <property type="entry name" value="alpha/beta hydrolase"/>
    <property type="match status" value="1"/>
</dbReference>
<organism evidence="2 3">
    <name type="scientific">Sphingopyxis jiangsuensis</name>
    <dbReference type="NCBI Taxonomy" id="2871171"/>
    <lineage>
        <taxon>Bacteria</taxon>
        <taxon>Pseudomonadati</taxon>
        <taxon>Pseudomonadota</taxon>
        <taxon>Alphaproteobacteria</taxon>
        <taxon>Sphingomonadales</taxon>
        <taxon>Sphingomonadaceae</taxon>
        <taxon>Sphingopyxis</taxon>
    </lineage>
</organism>
<evidence type="ECO:0000313" key="2">
    <source>
        <dbReference type="EMBL" id="MBY4637750.1"/>
    </source>
</evidence>
<dbReference type="Proteomes" id="UP001166571">
    <property type="component" value="Unassembled WGS sequence"/>
</dbReference>
<reference evidence="2" key="1">
    <citation type="submission" date="2021-08" db="EMBL/GenBank/DDBJ databases">
        <title>Sphingopyxis panaciterrulae sp. nov., isolated from the surface water of the Yellow Sea.</title>
        <authorList>
            <person name="Gao Z."/>
            <person name="Zhang D."/>
            <person name="Zhang A."/>
        </authorList>
    </citation>
    <scope>NUCLEOTIDE SEQUENCE</scope>
    <source>
        <strain evidence="2">XHP0097</strain>
    </source>
</reference>
<dbReference type="PANTHER" id="PTHR46623:SF6">
    <property type="entry name" value="ALPHA_BETA-HYDROLASES SUPERFAMILY PROTEIN"/>
    <property type="match status" value="1"/>
</dbReference>
<comment type="caution">
    <text evidence="2">The sequence shown here is derived from an EMBL/GenBank/DDBJ whole genome shotgun (WGS) entry which is preliminary data.</text>
</comment>
<dbReference type="Pfam" id="PF01738">
    <property type="entry name" value="DLH"/>
    <property type="match status" value="1"/>
</dbReference>
<sequence length="230" mass="25168">MRGKPVGEMIRMTMDDGAEIAVYHAEATGERRGGLVLVQEIFGVTDHIRELCDEYAADGYEVLAPALFDREHPGFESDYSGPQFERAVELARKLHPFEQSLKDAQSCIDALKGKGPVFIAGYCYGGSVAWRMAQISPDLAAASSYYGSLVPTQFSEEPPRCAAIAHFGRFDGGIPMDGVEALIAKAHPTAQIFVYEAGHGFNSDRRKDYHEPSADLARERTLMLFKACGG</sequence>
<feature type="domain" description="Dienelactone hydrolase" evidence="1">
    <location>
        <begin position="20"/>
        <end position="227"/>
    </location>
</feature>
<dbReference type="GO" id="GO:0016787">
    <property type="term" value="F:hydrolase activity"/>
    <property type="evidence" value="ECO:0007669"/>
    <property type="project" value="UniProtKB-KW"/>
</dbReference>
<accession>A0ABS7MFE1</accession>
<gene>
    <name evidence="2" type="ORF">K5P26_11440</name>
</gene>
<keyword evidence="3" id="KW-1185">Reference proteome</keyword>
<proteinExistence type="predicted"/>